<proteinExistence type="predicted"/>
<dbReference type="EMBL" id="LXQA010846407">
    <property type="protein sequence ID" value="MCI73782.1"/>
    <property type="molecule type" value="Genomic_DNA"/>
</dbReference>
<accession>A0A392UJZ9</accession>
<reference evidence="1 2" key="1">
    <citation type="journal article" date="2018" name="Front. Plant Sci.">
        <title>Red Clover (Trifolium pratense) and Zigzag Clover (T. medium) - A Picture of Genomic Similarities and Differences.</title>
        <authorList>
            <person name="Dluhosova J."/>
            <person name="Istvanek J."/>
            <person name="Nedelnik J."/>
            <person name="Repkova J."/>
        </authorList>
    </citation>
    <scope>NUCLEOTIDE SEQUENCE [LARGE SCALE GENOMIC DNA]</scope>
    <source>
        <strain evidence="2">cv. 10/8</strain>
        <tissue evidence="1">Leaf</tissue>
    </source>
</reference>
<dbReference type="AlphaFoldDB" id="A0A392UJZ9"/>
<name>A0A392UJZ9_9FABA</name>
<evidence type="ECO:0000313" key="1">
    <source>
        <dbReference type="EMBL" id="MCI73782.1"/>
    </source>
</evidence>
<organism evidence="1 2">
    <name type="scientific">Trifolium medium</name>
    <dbReference type="NCBI Taxonomy" id="97028"/>
    <lineage>
        <taxon>Eukaryota</taxon>
        <taxon>Viridiplantae</taxon>
        <taxon>Streptophyta</taxon>
        <taxon>Embryophyta</taxon>
        <taxon>Tracheophyta</taxon>
        <taxon>Spermatophyta</taxon>
        <taxon>Magnoliopsida</taxon>
        <taxon>eudicotyledons</taxon>
        <taxon>Gunneridae</taxon>
        <taxon>Pentapetalae</taxon>
        <taxon>rosids</taxon>
        <taxon>fabids</taxon>
        <taxon>Fabales</taxon>
        <taxon>Fabaceae</taxon>
        <taxon>Papilionoideae</taxon>
        <taxon>50 kb inversion clade</taxon>
        <taxon>NPAAA clade</taxon>
        <taxon>Hologalegina</taxon>
        <taxon>IRL clade</taxon>
        <taxon>Trifolieae</taxon>
        <taxon>Trifolium</taxon>
    </lineage>
</organism>
<keyword evidence="2" id="KW-1185">Reference proteome</keyword>
<dbReference type="Proteomes" id="UP000265520">
    <property type="component" value="Unassembled WGS sequence"/>
</dbReference>
<comment type="caution">
    <text evidence="1">The sequence shown here is derived from an EMBL/GenBank/DDBJ whole genome shotgun (WGS) entry which is preliminary data.</text>
</comment>
<sequence length="26" mass="2981">GWMARRAISESDEWRASVSCASRRRG</sequence>
<protein>
    <submittedName>
        <fullName evidence="1">Uncharacterized protein</fullName>
    </submittedName>
</protein>
<feature type="non-terminal residue" evidence="1">
    <location>
        <position position="1"/>
    </location>
</feature>
<evidence type="ECO:0000313" key="2">
    <source>
        <dbReference type="Proteomes" id="UP000265520"/>
    </source>
</evidence>